<reference evidence="1 2" key="1">
    <citation type="submission" date="2014-12" db="EMBL/GenBank/DDBJ databases">
        <title>Genome sequence of Morococcus cerebrosus.</title>
        <authorList>
            <person name="Shin S.-K."/>
            <person name="Yi H."/>
        </authorList>
    </citation>
    <scope>NUCLEOTIDE SEQUENCE [LARGE SCALE GENOMIC DNA]</scope>
    <source>
        <strain evidence="1 2">CIP 81.93</strain>
    </source>
</reference>
<organism evidence="1 2">
    <name type="scientific">Morococcus cerebrosus</name>
    <dbReference type="NCBI Taxonomy" id="1056807"/>
    <lineage>
        <taxon>Bacteria</taxon>
        <taxon>Pseudomonadati</taxon>
        <taxon>Pseudomonadota</taxon>
        <taxon>Betaproteobacteria</taxon>
        <taxon>Neisseriales</taxon>
        <taxon>Neisseriaceae</taxon>
        <taxon>Morococcus</taxon>
    </lineage>
</organism>
<evidence type="ECO:0000313" key="1">
    <source>
        <dbReference type="EMBL" id="KIC09751.1"/>
    </source>
</evidence>
<proteinExistence type="predicted"/>
<evidence type="ECO:0000313" key="2">
    <source>
        <dbReference type="Proteomes" id="UP000031390"/>
    </source>
</evidence>
<dbReference type="EMBL" id="JUFZ01000033">
    <property type="protein sequence ID" value="KIC09751.1"/>
    <property type="molecule type" value="Genomic_DNA"/>
</dbReference>
<protein>
    <submittedName>
        <fullName evidence="1">Uncharacterized protein</fullName>
    </submittedName>
</protein>
<name>A0A0C1GWG9_9NEIS</name>
<dbReference type="PATRIC" id="fig|1056807.3.peg.815"/>
<dbReference type="AlphaFoldDB" id="A0A0C1GWG9"/>
<sequence length="68" mass="8188">MVQLTDSKLPSFFKRILPKTENRLPIDFETYRPITHLQFILVRYKLPHAKHKGRLKNFQTTFCQTLNK</sequence>
<gene>
    <name evidence="1" type="ORF">MCC93_08430</name>
</gene>
<comment type="caution">
    <text evidence="1">The sequence shown here is derived from an EMBL/GenBank/DDBJ whole genome shotgun (WGS) entry which is preliminary data.</text>
</comment>
<dbReference type="Proteomes" id="UP000031390">
    <property type="component" value="Unassembled WGS sequence"/>
</dbReference>
<accession>A0A0C1GWG9</accession>